<proteinExistence type="predicted"/>
<sequence length="178" mass="20978">MKRKIIFETQRLIVREWQSEDEAELKKFLQDENVMYAYEHAFSDEEVANWLKWNLQSYQEYGYGLWALEKKRTGEVIGECGLTNQLVKGKSYPEIGYHLCGKEWHKGYAIEAAAATKQYAFDVLNFPEVISTIRDTNLASMNVAIRNQMLVRDRYIKTYRGKTMPHYVFSVKNQKNKD</sequence>
<evidence type="ECO:0000313" key="2">
    <source>
        <dbReference type="EMBL" id="EFM83972.1"/>
    </source>
</evidence>
<dbReference type="RefSeq" id="WP_002371989.1">
    <property type="nucleotide sequence ID" value="NZ_GL454415.1"/>
</dbReference>
<feature type="domain" description="N-acetyltransferase" evidence="1">
    <location>
        <begin position="11"/>
        <end position="147"/>
    </location>
</feature>
<dbReference type="Proteomes" id="UP000004846">
    <property type="component" value="Unassembled WGS sequence"/>
</dbReference>
<dbReference type="PANTHER" id="PTHR43792">
    <property type="entry name" value="GNAT FAMILY, PUTATIVE (AFU_ORTHOLOGUE AFUA_3G00765)-RELATED-RELATED"/>
    <property type="match status" value="1"/>
</dbReference>
<reference evidence="3" key="1">
    <citation type="submission" date="2010-07" db="EMBL/GenBank/DDBJ databases">
        <authorList>
            <person name="Weinstock G."/>
            <person name="Sodergren E."/>
            <person name="Clifton S."/>
            <person name="Fulton L."/>
            <person name="Fulton B."/>
            <person name="Courtney L."/>
            <person name="Fronick C."/>
            <person name="Harrison M."/>
            <person name="Strong C."/>
            <person name="Farmer C."/>
            <person name="Delahaunty K."/>
            <person name="Markovic C."/>
            <person name="Hall O."/>
            <person name="Minx P."/>
            <person name="Tomlinson C."/>
            <person name="Mitreva M."/>
            <person name="Hou S."/>
            <person name="Chen J."/>
            <person name="Wollam A."/>
            <person name="Pepin K.H."/>
            <person name="Johnson M."/>
            <person name="Bhonagiri V."/>
            <person name="Zhang X."/>
            <person name="Suruliraj S."/>
            <person name="Warren W."/>
            <person name="Chinwalla A."/>
            <person name="Mardis E.R."/>
            <person name="Wilson R.K."/>
        </authorList>
    </citation>
    <scope>NUCLEOTIDE SEQUENCE [LARGE SCALE GENOMIC DNA]</scope>
    <source>
        <strain evidence="3">TX4248</strain>
    </source>
</reference>
<dbReference type="HOGENOM" id="CLU_013985_3_1_9"/>
<evidence type="ECO:0000259" key="1">
    <source>
        <dbReference type="Pfam" id="PF13302"/>
    </source>
</evidence>
<evidence type="ECO:0000313" key="3">
    <source>
        <dbReference type="Proteomes" id="UP000004846"/>
    </source>
</evidence>
<gene>
    <name evidence="2" type="ORF">HMPREF9498_00424</name>
</gene>
<accession>A0A125W8T7</accession>
<organism evidence="2 3">
    <name type="scientific">Enterococcus faecalis TX4248</name>
    <dbReference type="NCBI Taxonomy" id="749495"/>
    <lineage>
        <taxon>Bacteria</taxon>
        <taxon>Bacillati</taxon>
        <taxon>Bacillota</taxon>
        <taxon>Bacilli</taxon>
        <taxon>Lactobacillales</taxon>
        <taxon>Enterococcaceae</taxon>
        <taxon>Enterococcus</taxon>
    </lineage>
</organism>
<dbReference type="Pfam" id="PF13302">
    <property type="entry name" value="Acetyltransf_3"/>
    <property type="match status" value="1"/>
</dbReference>
<dbReference type="PANTHER" id="PTHR43792:SF1">
    <property type="entry name" value="N-ACETYLTRANSFERASE DOMAIN-CONTAINING PROTEIN"/>
    <property type="match status" value="1"/>
</dbReference>
<dbReference type="InterPro" id="IPR051531">
    <property type="entry name" value="N-acetyltransferase"/>
</dbReference>
<name>A0A125W8T7_ENTFL</name>
<dbReference type="AlphaFoldDB" id="A0A125W8T7"/>
<dbReference type="GO" id="GO:0016747">
    <property type="term" value="F:acyltransferase activity, transferring groups other than amino-acyl groups"/>
    <property type="evidence" value="ECO:0007669"/>
    <property type="project" value="InterPro"/>
</dbReference>
<dbReference type="InterPro" id="IPR000182">
    <property type="entry name" value="GNAT_dom"/>
</dbReference>
<dbReference type="InterPro" id="IPR016181">
    <property type="entry name" value="Acyl_CoA_acyltransferase"/>
</dbReference>
<dbReference type="EMBL" id="AEBR01000009">
    <property type="protein sequence ID" value="EFM83972.1"/>
    <property type="molecule type" value="Genomic_DNA"/>
</dbReference>
<dbReference type="SUPFAM" id="SSF55729">
    <property type="entry name" value="Acyl-CoA N-acyltransferases (Nat)"/>
    <property type="match status" value="1"/>
</dbReference>
<dbReference type="Gene3D" id="3.40.630.30">
    <property type="match status" value="1"/>
</dbReference>
<protein>
    <recommendedName>
        <fullName evidence="1">N-acetyltransferase domain-containing protein</fullName>
    </recommendedName>
</protein>
<comment type="caution">
    <text evidence="2">The sequence shown here is derived from an EMBL/GenBank/DDBJ whole genome shotgun (WGS) entry which is preliminary data.</text>
</comment>